<keyword evidence="6" id="KW-0012">Acyltransferase</keyword>
<dbReference type="SUPFAM" id="SSF48256">
    <property type="entry name" value="Citrate synthase"/>
    <property type="match status" value="1"/>
</dbReference>
<dbReference type="RefSeq" id="WP_041018560.1">
    <property type="nucleotide sequence ID" value="NZ_CCEJ010000011.1"/>
</dbReference>
<evidence type="ECO:0000256" key="3">
    <source>
        <dbReference type="ARBA" id="ARBA00012972"/>
    </source>
</evidence>
<dbReference type="PANTHER" id="PTHR11739">
    <property type="entry name" value="CITRATE SYNTHASE"/>
    <property type="match status" value="1"/>
</dbReference>
<comment type="similarity">
    <text evidence="2 5">Belongs to the citrate synthase family.</text>
</comment>
<gene>
    <name evidence="6" type="primary">gltA</name>
    <name evidence="6" type="ORF">CSEC_2145</name>
</gene>
<dbReference type="eggNOG" id="COG0372">
    <property type="taxonomic scope" value="Bacteria"/>
</dbReference>
<dbReference type="AlphaFoldDB" id="A0A090D0T3"/>
<reference evidence="6" key="2">
    <citation type="submission" date="2014-09" db="EMBL/GenBank/DDBJ databases">
        <title>Criblamydia sequanensis harbors a mega-plasmid encoding arsenite resistance.</title>
        <authorList>
            <person name="Bertelli C."/>
            <person name="Goesmann A."/>
            <person name="Greub G."/>
        </authorList>
    </citation>
    <scope>NUCLEOTIDE SEQUENCE [LARGE SCALE GENOMIC DNA]</scope>
    <source>
        <strain evidence="6">CRIB-18</strain>
    </source>
</reference>
<evidence type="ECO:0000313" key="7">
    <source>
        <dbReference type="Proteomes" id="UP000031552"/>
    </source>
</evidence>
<dbReference type="InterPro" id="IPR002020">
    <property type="entry name" value="Citrate_synthase"/>
</dbReference>
<evidence type="ECO:0000256" key="2">
    <source>
        <dbReference type="ARBA" id="ARBA00010566"/>
    </source>
</evidence>
<dbReference type="InterPro" id="IPR016143">
    <property type="entry name" value="Citrate_synth-like_sm_a-sub"/>
</dbReference>
<dbReference type="InterPro" id="IPR016142">
    <property type="entry name" value="Citrate_synth-like_lrg_a-sub"/>
</dbReference>
<dbReference type="GO" id="GO:0036440">
    <property type="term" value="F:citrate synthase activity"/>
    <property type="evidence" value="ECO:0007669"/>
    <property type="project" value="UniProtKB-EC"/>
</dbReference>
<dbReference type="InterPro" id="IPR036969">
    <property type="entry name" value="Citrate_synthase_sf"/>
</dbReference>
<organism evidence="6 7">
    <name type="scientific">Candidatus Criblamydia sequanensis CRIB-18</name>
    <dbReference type="NCBI Taxonomy" id="1437425"/>
    <lineage>
        <taxon>Bacteria</taxon>
        <taxon>Pseudomonadati</taxon>
        <taxon>Chlamydiota</taxon>
        <taxon>Chlamydiia</taxon>
        <taxon>Parachlamydiales</taxon>
        <taxon>Candidatus Criblamydiaceae</taxon>
        <taxon>Candidatus Criblamydia</taxon>
    </lineage>
</organism>
<comment type="caution">
    <text evidence="6">The sequence shown here is derived from an EMBL/GenBank/DDBJ whole genome shotgun (WGS) entry which is preliminary data.</text>
</comment>
<dbReference type="GO" id="GO:0006099">
    <property type="term" value="P:tricarboxylic acid cycle"/>
    <property type="evidence" value="ECO:0007669"/>
    <property type="project" value="UniProtKB-UniPathway"/>
</dbReference>
<comment type="pathway">
    <text evidence="1">Carbohydrate metabolism; tricarboxylic acid cycle; isocitrate from oxaloacetate: step 1/2.</text>
</comment>
<dbReference type="Gene3D" id="1.10.230.10">
    <property type="entry name" value="Cytochrome P450-Terp, domain 2"/>
    <property type="match status" value="1"/>
</dbReference>
<dbReference type="STRING" id="1437425.CSEC_2145"/>
<sequence length="393" mass="43760">MAEQPQLSEEVLFTIKRENLDSGLRGYPVGYCTSSSVDPNKGLFYVGRKVPDLVHWEPEKVIFLLYYGYEGTDQEIKAFKEDLKKRAPLSEKTIQHIRQLPKDGHPMKLFSASLLVLGMIEGKNDYHEDCLNVIAKIPLLGAEVINYHGGFKGKPFDPNLGYMENFANMLGGPSSGSPDLKEALTLFNILHYDHGGGNLSTFIGKGVASGLEDMYGSLAASMCALAGPRHGRANQDCLEFTEKVLNEVGENATNSQIENLIRKRLADNELIFGFGHAVLRVEDPRATILYELAKKKYADKPLVKIALKLKTEGTKVLSENPKISDPFPNVDAISGTILSVSGFPYPEYFTILFGISRCVGIARQIVYERLEARDKKGTPIYRPKYLYKSRESN</sequence>
<dbReference type="UniPathway" id="UPA00223"/>
<dbReference type="PANTHER" id="PTHR11739:SF8">
    <property type="entry name" value="CITRATE SYNTHASE, MITOCHONDRIAL"/>
    <property type="match status" value="1"/>
</dbReference>
<dbReference type="Gene3D" id="1.10.580.10">
    <property type="entry name" value="Citrate Synthase, domain 1"/>
    <property type="match status" value="1"/>
</dbReference>
<dbReference type="GO" id="GO:0005975">
    <property type="term" value="P:carbohydrate metabolic process"/>
    <property type="evidence" value="ECO:0007669"/>
    <property type="project" value="TreeGrafter"/>
</dbReference>
<keyword evidence="4 5" id="KW-0808">Transferase</keyword>
<name>A0A090D0T3_9BACT</name>
<evidence type="ECO:0000256" key="4">
    <source>
        <dbReference type="ARBA" id="ARBA00022679"/>
    </source>
</evidence>
<dbReference type="OrthoDB" id="9800864at2"/>
<reference evidence="6" key="1">
    <citation type="submission" date="2013-12" db="EMBL/GenBank/DDBJ databases">
        <authorList>
            <person name="Linke B."/>
        </authorList>
    </citation>
    <scope>NUCLEOTIDE SEQUENCE [LARGE SCALE GENOMIC DNA]</scope>
    <source>
        <strain evidence="6">CRIB-18</strain>
    </source>
</reference>
<proteinExistence type="inferred from homology"/>
<evidence type="ECO:0000256" key="5">
    <source>
        <dbReference type="RuleBase" id="RU003406"/>
    </source>
</evidence>
<protein>
    <recommendedName>
        <fullName evidence="3">citrate synthase (unknown stereospecificity)</fullName>
        <ecNumber evidence="3">2.3.3.16</ecNumber>
    </recommendedName>
</protein>
<evidence type="ECO:0000256" key="1">
    <source>
        <dbReference type="ARBA" id="ARBA00004751"/>
    </source>
</evidence>
<dbReference type="EMBL" id="CCEJ010000011">
    <property type="protein sequence ID" value="CDR34951.1"/>
    <property type="molecule type" value="Genomic_DNA"/>
</dbReference>
<dbReference type="EC" id="2.3.3.16" evidence="3"/>
<dbReference type="NCBIfam" id="NF007128">
    <property type="entry name" value="PRK09569.1"/>
    <property type="match status" value="1"/>
</dbReference>
<dbReference type="Pfam" id="PF00285">
    <property type="entry name" value="Citrate_synt"/>
    <property type="match status" value="1"/>
</dbReference>
<dbReference type="InterPro" id="IPR019810">
    <property type="entry name" value="Citrate_synthase_AS"/>
</dbReference>
<dbReference type="Proteomes" id="UP000031552">
    <property type="component" value="Unassembled WGS sequence"/>
</dbReference>
<keyword evidence="7" id="KW-1185">Reference proteome</keyword>
<dbReference type="PROSITE" id="PS00480">
    <property type="entry name" value="CITRATE_SYNTHASE"/>
    <property type="match status" value="1"/>
</dbReference>
<evidence type="ECO:0000313" key="6">
    <source>
        <dbReference type="EMBL" id="CDR34951.1"/>
    </source>
</evidence>
<accession>A0A090D0T3</accession>
<dbReference type="PRINTS" id="PR00143">
    <property type="entry name" value="CITRTSNTHASE"/>
</dbReference>